<proteinExistence type="predicted"/>
<gene>
    <name evidence="2" type="ORF">XNOV1_A013852</name>
</gene>
<dbReference type="AlphaFoldDB" id="A0AAV1FSU5"/>
<sequence>MSIKRRLLSMLLCCVYCVASLFCLHPNRHNCFSAGARNMASVFQQLSQRAFRLLRTTL</sequence>
<evidence type="ECO:0000256" key="1">
    <source>
        <dbReference type="SAM" id="SignalP"/>
    </source>
</evidence>
<feature type="chain" id="PRO_5043471772" description="Secreted protein" evidence="1">
    <location>
        <begin position="20"/>
        <end position="58"/>
    </location>
</feature>
<evidence type="ECO:0008006" key="4">
    <source>
        <dbReference type="Google" id="ProtNLM"/>
    </source>
</evidence>
<name>A0AAV1FSU5_XYRNO</name>
<dbReference type="EMBL" id="OY660872">
    <property type="protein sequence ID" value="CAJ1063302.1"/>
    <property type="molecule type" value="Genomic_DNA"/>
</dbReference>
<dbReference type="Proteomes" id="UP001178508">
    <property type="component" value="Chromosome 9"/>
</dbReference>
<organism evidence="2 3">
    <name type="scientific">Xyrichtys novacula</name>
    <name type="common">Pearly razorfish</name>
    <name type="synonym">Hemipteronotus novacula</name>
    <dbReference type="NCBI Taxonomy" id="13765"/>
    <lineage>
        <taxon>Eukaryota</taxon>
        <taxon>Metazoa</taxon>
        <taxon>Chordata</taxon>
        <taxon>Craniata</taxon>
        <taxon>Vertebrata</taxon>
        <taxon>Euteleostomi</taxon>
        <taxon>Actinopterygii</taxon>
        <taxon>Neopterygii</taxon>
        <taxon>Teleostei</taxon>
        <taxon>Neoteleostei</taxon>
        <taxon>Acanthomorphata</taxon>
        <taxon>Eupercaria</taxon>
        <taxon>Labriformes</taxon>
        <taxon>Labridae</taxon>
        <taxon>Xyrichtys</taxon>
    </lineage>
</organism>
<feature type="signal peptide" evidence="1">
    <location>
        <begin position="1"/>
        <end position="19"/>
    </location>
</feature>
<keyword evidence="3" id="KW-1185">Reference proteome</keyword>
<evidence type="ECO:0000313" key="3">
    <source>
        <dbReference type="Proteomes" id="UP001178508"/>
    </source>
</evidence>
<protein>
    <recommendedName>
        <fullName evidence="4">Secreted protein</fullName>
    </recommendedName>
</protein>
<accession>A0AAV1FSU5</accession>
<evidence type="ECO:0000313" key="2">
    <source>
        <dbReference type="EMBL" id="CAJ1063302.1"/>
    </source>
</evidence>
<reference evidence="2" key="1">
    <citation type="submission" date="2023-08" db="EMBL/GenBank/DDBJ databases">
        <authorList>
            <person name="Alioto T."/>
            <person name="Alioto T."/>
            <person name="Gomez Garrido J."/>
        </authorList>
    </citation>
    <scope>NUCLEOTIDE SEQUENCE</scope>
</reference>
<keyword evidence="1" id="KW-0732">Signal</keyword>